<dbReference type="Gene3D" id="1.10.1420.10">
    <property type="match status" value="1"/>
</dbReference>
<proteinExistence type="predicted"/>
<dbReference type="InterPro" id="IPR045076">
    <property type="entry name" value="MutS"/>
</dbReference>
<protein>
    <submittedName>
        <fullName evidence="5">DNA mismatch repair protein</fullName>
    </submittedName>
</protein>
<accession>A0A4Q1D1Y2</accession>
<dbReference type="Pfam" id="PF05192">
    <property type="entry name" value="MutS_III"/>
    <property type="match status" value="1"/>
</dbReference>
<dbReference type="Gene3D" id="3.40.50.300">
    <property type="entry name" value="P-loop containing nucleotide triphosphate hydrolases"/>
    <property type="match status" value="1"/>
</dbReference>
<keyword evidence="1" id="KW-0547">Nucleotide-binding</keyword>
<dbReference type="Proteomes" id="UP000290545">
    <property type="component" value="Unassembled WGS sequence"/>
</dbReference>
<dbReference type="PANTHER" id="PTHR11361">
    <property type="entry name" value="DNA MISMATCH REPAIR PROTEIN MUTS FAMILY MEMBER"/>
    <property type="match status" value="1"/>
</dbReference>
<dbReference type="Pfam" id="PF00488">
    <property type="entry name" value="MutS_V"/>
    <property type="match status" value="1"/>
</dbReference>
<gene>
    <name evidence="5" type="ORF">ESB13_19860</name>
</gene>
<dbReference type="InterPro" id="IPR007696">
    <property type="entry name" value="DNA_mismatch_repair_MutS_core"/>
</dbReference>
<keyword evidence="2" id="KW-0067">ATP-binding</keyword>
<feature type="domain" description="DNA mismatch repair proteins mutS family" evidence="4">
    <location>
        <begin position="257"/>
        <end position="439"/>
    </location>
</feature>
<dbReference type="GO" id="GO:0006298">
    <property type="term" value="P:mismatch repair"/>
    <property type="evidence" value="ECO:0007669"/>
    <property type="project" value="InterPro"/>
</dbReference>
<dbReference type="AlphaFoldDB" id="A0A4Q1D1Y2"/>
<comment type="caution">
    <text evidence="5">The sequence shown here is derived from an EMBL/GenBank/DDBJ whole genome shotgun (WGS) entry which is preliminary data.</text>
</comment>
<dbReference type="InterPro" id="IPR036187">
    <property type="entry name" value="DNA_mismatch_repair_MutS_sf"/>
</dbReference>
<dbReference type="InterPro" id="IPR000432">
    <property type="entry name" value="DNA_mismatch_repair_MutS_C"/>
</dbReference>
<dbReference type="GO" id="GO:0030983">
    <property type="term" value="F:mismatched DNA binding"/>
    <property type="evidence" value="ECO:0007669"/>
    <property type="project" value="InterPro"/>
</dbReference>
<dbReference type="EMBL" id="SDHZ01000004">
    <property type="protein sequence ID" value="RXK81197.1"/>
    <property type="molecule type" value="Genomic_DNA"/>
</dbReference>
<organism evidence="5 6">
    <name type="scientific">Filimonas effusa</name>
    <dbReference type="NCBI Taxonomy" id="2508721"/>
    <lineage>
        <taxon>Bacteria</taxon>
        <taxon>Pseudomonadati</taxon>
        <taxon>Bacteroidota</taxon>
        <taxon>Chitinophagia</taxon>
        <taxon>Chitinophagales</taxon>
        <taxon>Chitinophagaceae</taxon>
        <taxon>Filimonas</taxon>
    </lineage>
</organism>
<evidence type="ECO:0000313" key="5">
    <source>
        <dbReference type="EMBL" id="RXK81197.1"/>
    </source>
</evidence>
<dbReference type="GO" id="GO:0005524">
    <property type="term" value="F:ATP binding"/>
    <property type="evidence" value="ECO:0007669"/>
    <property type="project" value="UniProtKB-KW"/>
</dbReference>
<dbReference type="SUPFAM" id="SSF48334">
    <property type="entry name" value="DNA repair protein MutS, domain III"/>
    <property type="match status" value="1"/>
</dbReference>
<evidence type="ECO:0000256" key="2">
    <source>
        <dbReference type="ARBA" id="ARBA00022840"/>
    </source>
</evidence>
<evidence type="ECO:0000256" key="1">
    <source>
        <dbReference type="ARBA" id="ARBA00022741"/>
    </source>
</evidence>
<dbReference type="GO" id="GO:0005829">
    <property type="term" value="C:cytosol"/>
    <property type="evidence" value="ECO:0007669"/>
    <property type="project" value="TreeGrafter"/>
</dbReference>
<dbReference type="RefSeq" id="WP_129005451.1">
    <property type="nucleotide sequence ID" value="NZ_SDHZ01000004.1"/>
</dbReference>
<dbReference type="SUPFAM" id="SSF52540">
    <property type="entry name" value="P-loop containing nucleoside triphosphate hydrolases"/>
    <property type="match status" value="1"/>
</dbReference>
<evidence type="ECO:0000256" key="3">
    <source>
        <dbReference type="ARBA" id="ARBA00023125"/>
    </source>
</evidence>
<dbReference type="InterPro" id="IPR027417">
    <property type="entry name" value="P-loop_NTPase"/>
</dbReference>
<evidence type="ECO:0000313" key="6">
    <source>
        <dbReference type="Proteomes" id="UP000290545"/>
    </source>
</evidence>
<dbReference type="SMART" id="SM00534">
    <property type="entry name" value="MUTSac"/>
    <property type="match status" value="1"/>
</dbReference>
<name>A0A4Q1D1Y2_9BACT</name>
<reference evidence="5 6" key="1">
    <citation type="submission" date="2019-01" db="EMBL/GenBank/DDBJ databases">
        <title>Filimonas sp. strain TTM-71.</title>
        <authorList>
            <person name="Chen W.-M."/>
        </authorList>
    </citation>
    <scope>NUCLEOTIDE SEQUENCE [LARGE SCALE GENOMIC DNA]</scope>
    <source>
        <strain evidence="5 6">TTM-71</strain>
    </source>
</reference>
<dbReference type="OrthoDB" id="1097361at2"/>
<dbReference type="GO" id="GO:0140664">
    <property type="term" value="F:ATP-dependent DNA damage sensor activity"/>
    <property type="evidence" value="ECO:0007669"/>
    <property type="project" value="InterPro"/>
</dbReference>
<keyword evidence="6" id="KW-1185">Reference proteome</keyword>
<evidence type="ECO:0000259" key="4">
    <source>
        <dbReference type="SMART" id="SM00534"/>
    </source>
</evidence>
<dbReference type="PANTHER" id="PTHR11361:SF99">
    <property type="entry name" value="DNA MISMATCH REPAIR PROTEIN"/>
    <property type="match status" value="1"/>
</dbReference>
<sequence length="445" mass="49948">MSFSVDKQTLDDLNIFTKKGRDSVFGLFNRTRTRGGAELLEQMFRYPLSDANAINQRISIIGSFGKAQLAFPFREEWFDIIEQYLNNADERSQLPHDDNKLGRTFNSLIGADAAFKQIAKGVEAVHQLLHAFAAFTAEVKHKLQGTAYAAELPAIELLLQSDALTQFIAEKEAQKFTYEKTASYDRLLRFQQKERLHKLLSHAYLIDVYIAVAGVAVARKFVFPVAVTGELNLELEGVYHPLLENAVGNNLRVTADNNMIFLTGANMAGKSTFMKTLGIAIFLAHAGFPVPAARMQFPVLDGMFSTINLPDNLSMGYSHFYAEVLRVKRVAEQLAASKKLFVIFDELFRGTNVKDAYEATVALSAAFARKTDSIFLISTHIIEAGEELKQRCNNIYFTYLPTRMEGQKPVYTYTLEQGITEDRHGMVIVNNEGIIDILKIKNSSR</sequence>
<keyword evidence="3" id="KW-0238">DNA-binding</keyword>